<dbReference type="AlphaFoldDB" id="A0A3A9YRM2"/>
<dbReference type="RefSeq" id="WP_120733049.1">
    <property type="nucleotide sequence ID" value="NZ_RBAK01000021.1"/>
</dbReference>
<evidence type="ECO:0000256" key="1">
    <source>
        <dbReference type="SAM" id="MobiDB-lite"/>
    </source>
</evidence>
<proteinExistence type="predicted"/>
<protein>
    <submittedName>
        <fullName evidence="2">Phage portal protein</fullName>
    </submittedName>
</protein>
<dbReference type="Pfam" id="PF04860">
    <property type="entry name" value="Phage_portal"/>
    <property type="match status" value="1"/>
</dbReference>
<dbReference type="Proteomes" id="UP000281726">
    <property type="component" value="Unassembled WGS sequence"/>
</dbReference>
<dbReference type="EMBL" id="RBAK01000021">
    <property type="protein sequence ID" value="RKN38459.1"/>
    <property type="molecule type" value="Genomic_DNA"/>
</dbReference>
<evidence type="ECO:0000313" key="2">
    <source>
        <dbReference type="EMBL" id="RKN38459.1"/>
    </source>
</evidence>
<dbReference type="Gene3D" id="1.20.1270.210">
    <property type="match status" value="1"/>
</dbReference>
<organism evidence="2 3">
    <name type="scientific">Micromonospora endolithica</name>
    <dbReference type="NCBI Taxonomy" id="230091"/>
    <lineage>
        <taxon>Bacteria</taxon>
        <taxon>Bacillati</taxon>
        <taxon>Actinomycetota</taxon>
        <taxon>Actinomycetes</taxon>
        <taxon>Micromonosporales</taxon>
        <taxon>Micromonosporaceae</taxon>
        <taxon>Micromonospora</taxon>
    </lineage>
</organism>
<accession>A0A3A9YRM2</accession>
<evidence type="ECO:0000313" key="3">
    <source>
        <dbReference type="Proteomes" id="UP000281726"/>
    </source>
</evidence>
<feature type="region of interest" description="Disordered" evidence="1">
    <location>
        <begin position="390"/>
        <end position="411"/>
    </location>
</feature>
<dbReference type="OrthoDB" id="9765386at2"/>
<keyword evidence="3" id="KW-1185">Reference proteome</keyword>
<gene>
    <name evidence="2" type="ORF">D7223_31125</name>
</gene>
<dbReference type="InterPro" id="IPR006427">
    <property type="entry name" value="Portal_HK97"/>
</dbReference>
<reference evidence="2 3" key="1">
    <citation type="journal article" date="2004" name="Syst. Appl. Microbiol.">
        <title>Cryptoendolithic actinomycetes from antarctic sandstone rock samples: Micromonospora endolithica sp. nov. and two isolates related to Micromonospora coerulea Jensen 1932.</title>
        <authorList>
            <person name="Hirsch P."/>
            <person name="Mevs U."/>
            <person name="Kroppenstedt R.M."/>
            <person name="Schumann P."/>
            <person name="Stackebrandt E."/>
        </authorList>
    </citation>
    <scope>NUCLEOTIDE SEQUENCE [LARGE SCALE GENOMIC DNA]</scope>
    <source>
        <strain evidence="2 3">JCM 12677</strain>
    </source>
</reference>
<feature type="compositionally biased region" description="Polar residues" evidence="1">
    <location>
        <begin position="400"/>
        <end position="411"/>
    </location>
</feature>
<name>A0A3A9YRM2_9ACTN</name>
<dbReference type="NCBIfam" id="TIGR01537">
    <property type="entry name" value="portal_HK97"/>
    <property type="match status" value="1"/>
</dbReference>
<dbReference type="InterPro" id="IPR006944">
    <property type="entry name" value="Phage/GTA_portal"/>
</dbReference>
<sequence length="411" mass="45278">MTLFNSARAVVRASIESPAVPLTSTTLLDWLGGPKVHAGVAVTEQGSLGMPAVWRAVNLIAGTSASLPLHAYRYDDDVRVKVSSGSQAARLLVAPHPDMTPFELWEQVFAHLLLWGNAYLRILRNRLGQIVELWLIHPGRVRAGRESETGTKVYLIDGDIDAEYTDDKILHIPGFGYDGVCGVSPIRAARQGIGLALAAEEYGARLFGNGSLASGILQTEQRLEPAQADALKARWRAKVGGLDKAHEVAVLDSGIKFQQMSIPPEDAQFIESRKFQIDEVARMFGIPPHMLMQTEKSTSWGTGIEQQVLGFVKFTLRPWLTRVEQRVTKLLTPQSVYARYSLEGLLRGDSAQRAAFYTQMWNLGAYSTNDIRRLEDMPPVDGGDVRYRPLNMGELGQPDPVQTNEEATADA</sequence>
<dbReference type="Gene3D" id="3.40.140.120">
    <property type="match status" value="1"/>
</dbReference>
<comment type="caution">
    <text evidence="2">The sequence shown here is derived from an EMBL/GenBank/DDBJ whole genome shotgun (WGS) entry which is preliminary data.</text>
</comment>
<dbReference type="Gene3D" id="3.30.1120.70">
    <property type="match status" value="1"/>
</dbReference>